<keyword evidence="3" id="KW-0732">Signal</keyword>
<reference evidence="5" key="1">
    <citation type="submission" date="2021-02" db="EMBL/GenBank/DDBJ databases">
        <authorList>
            <person name="Dougan E. K."/>
            <person name="Rhodes N."/>
            <person name="Thang M."/>
            <person name="Chan C."/>
        </authorList>
    </citation>
    <scope>NUCLEOTIDE SEQUENCE</scope>
</reference>
<feature type="region of interest" description="Disordered" evidence="2">
    <location>
        <begin position="386"/>
        <end position="415"/>
    </location>
</feature>
<dbReference type="SUPFAM" id="SSF52540">
    <property type="entry name" value="P-loop containing nucleoside triphosphate hydrolases"/>
    <property type="match status" value="1"/>
</dbReference>
<evidence type="ECO:0000256" key="3">
    <source>
        <dbReference type="SAM" id="SignalP"/>
    </source>
</evidence>
<dbReference type="OrthoDB" id="10251412at2759"/>
<dbReference type="SMART" id="SM00382">
    <property type="entry name" value="AAA"/>
    <property type="match status" value="1"/>
</dbReference>
<protein>
    <recommendedName>
        <fullName evidence="4">AAA+ ATPase domain-containing protein</fullName>
    </recommendedName>
</protein>
<dbReference type="InterPro" id="IPR029063">
    <property type="entry name" value="SAM-dependent_MTases_sf"/>
</dbReference>
<evidence type="ECO:0000313" key="5">
    <source>
        <dbReference type="EMBL" id="CAE6929341.1"/>
    </source>
</evidence>
<sequence>MLIPVLFKLLFDGASSLLPFLDGILARLKKFFRRPPPEYFQRTIEVQQMRRSDGYLYTPGPGYDRSTVLLRALTQYIADKVSSYKEAKVSLEDHYMEVEIDNDDGDEDDPEKNTEIGFLKTYYKITQKVPEEKWIEVEPGLEIFLKIIEADRPPDKESANIPIKVTTEMQIKSLKEQQVVDFIDKAYNWYLELQSKMQSKNKSRYMYEMIPSKAEDAEKRSYRRYKLSGDKSFQSLFFPEKDALVQILDHFNHRTGKYGIPGYPHKLGLLLYGPPGTGKTSLIKVLAQHTERSIVNVPLARIKTNTELMQLIFDQKYTVEGIETPVRLRIKDVIFVMEDVDAASHVVHRRDQSKEALREEILSMQNFDRIERLEKLERLAGKLEDAEKVKPKATEEAKTEQKAVAETGEQKAPTREVDGKLLQQMLDVIHDKKGGETLYGVAGPSGETVGGDQLNLAGILNTLDGVVDTPGRLLVMTSNHPEKLDPALIRPGRIDKTFHLTYMVGHQACRMVAHYFQQEVSSEIQERLSLLLDGAADSKALEITPARLEQLCAEHDTAEDLCAALQQLMEPKAKLFRAESVKAETALASIQRSTTAPPDTGEKRLAKCWSLSLLLRSSTHGMRIALHTLAVIASSAVDEHFCSRSLALPQALDNWAAGHHNLDLDGLLADLRVLDDYLYGMAPSISGFGLRVGAGAVGWAHLFEPFQACPLPFIAAELVHGLAKGAAATAQTRLASRARRARALELARAWRAWRAWRASQARAWLPEEQLGVGTLGSVCSLLQAWPHFDSLAVFAANSTSRCPERFSSMFGCRALDPMEHCPTSLRPRLRPLGTFAEFWTMLAVASAWLDSADALELTPTLQMPWGTGGAPYVLDVALTHMSAGNRGRGQPMYLEFGVFQGDSINFLARRLQILDPGALVFGFDSFRGLPEAWPALLADWAAIGWLEFWAEQLCFGEGIGCVTHGVDWLATAFKQRMEGAAGGWFNETLPAFTAGLEAGHGSSWVRLLHVDCDSRHERAVHMQSVADGTELRGFYDFLQSHPWNFRVIAAPWFFVRPALP</sequence>
<proteinExistence type="inferred from homology"/>
<dbReference type="Pfam" id="PF00004">
    <property type="entry name" value="AAA"/>
    <property type="match status" value="1"/>
</dbReference>
<dbReference type="PROSITE" id="PS00674">
    <property type="entry name" value="AAA"/>
    <property type="match status" value="1"/>
</dbReference>
<feature type="chain" id="PRO_5032602084" description="AAA+ ATPase domain-containing protein" evidence="3">
    <location>
        <begin position="17"/>
        <end position="1060"/>
    </location>
</feature>
<organism evidence="5 6">
    <name type="scientific">Symbiodinium natans</name>
    <dbReference type="NCBI Taxonomy" id="878477"/>
    <lineage>
        <taxon>Eukaryota</taxon>
        <taxon>Sar</taxon>
        <taxon>Alveolata</taxon>
        <taxon>Dinophyceae</taxon>
        <taxon>Suessiales</taxon>
        <taxon>Symbiodiniaceae</taxon>
        <taxon>Symbiodinium</taxon>
    </lineage>
</organism>
<dbReference type="GO" id="GO:0005524">
    <property type="term" value="F:ATP binding"/>
    <property type="evidence" value="ECO:0007669"/>
    <property type="project" value="InterPro"/>
</dbReference>
<dbReference type="GO" id="GO:0016887">
    <property type="term" value="F:ATP hydrolysis activity"/>
    <property type="evidence" value="ECO:0007669"/>
    <property type="project" value="InterPro"/>
</dbReference>
<evidence type="ECO:0000313" key="6">
    <source>
        <dbReference type="Proteomes" id="UP000604046"/>
    </source>
</evidence>
<feature type="domain" description="AAA+ ATPase" evidence="4">
    <location>
        <begin position="265"/>
        <end position="504"/>
    </location>
</feature>
<dbReference type="EMBL" id="CAJNDS010000038">
    <property type="protein sequence ID" value="CAE6929341.1"/>
    <property type="molecule type" value="Genomic_DNA"/>
</dbReference>
<evidence type="ECO:0000259" key="4">
    <source>
        <dbReference type="SMART" id="SM00382"/>
    </source>
</evidence>
<keyword evidence="6" id="KW-1185">Reference proteome</keyword>
<dbReference type="AlphaFoldDB" id="A0A812GRV2"/>
<gene>
    <name evidence="5" type="ORF">SNAT2548_LOCUS783</name>
</gene>
<dbReference type="InterPro" id="IPR003959">
    <property type="entry name" value="ATPase_AAA_core"/>
</dbReference>
<dbReference type="InterPro" id="IPR003593">
    <property type="entry name" value="AAA+_ATPase"/>
</dbReference>
<dbReference type="PANTHER" id="PTHR23070">
    <property type="entry name" value="BCS1 AAA-TYPE ATPASE"/>
    <property type="match status" value="1"/>
</dbReference>
<dbReference type="InterPro" id="IPR027417">
    <property type="entry name" value="P-loop_NTPase"/>
</dbReference>
<feature type="signal peptide" evidence="3">
    <location>
        <begin position="1"/>
        <end position="16"/>
    </location>
</feature>
<comment type="similarity">
    <text evidence="1">Belongs to the AAA ATPase family. BCS1 subfamily.</text>
</comment>
<name>A0A812GRV2_9DINO</name>
<dbReference type="InterPro" id="IPR050747">
    <property type="entry name" value="Mitochondrial_chaperone_BCS1"/>
</dbReference>
<accession>A0A812GRV2</accession>
<dbReference type="Gene3D" id="3.40.50.300">
    <property type="entry name" value="P-loop containing nucleotide triphosphate hydrolases"/>
    <property type="match status" value="2"/>
</dbReference>
<dbReference type="Proteomes" id="UP000604046">
    <property type="component" value="Unassembled WGS sequence"/>
</dbReference>
<evidence type="ECO:0000256" key="1">
    <source>
        <dbReference type="ARBA" id="ARBA00007448"/>
    </source>
</evidence>
<comment type="caution">
    <text evidence="5">The sequence shown here is derived from an EMBL/GenBank/DDBJ whole genome shotgun (WGS) entry which is preliminary data.</text>
</comment>
<dbReference type="Gene3D" id="3.40.50.150">
    <property type="entry name" value="Vaccinia Virus protein VP39"/>
    <property type="match status" value="1"/>
</dbReference>
<dbReference type="InterPro" id="IPR003960">
    <property type="entry name" value="ATPase_AAA_CS"/>
</dbReference>
<evidence type="ECO:0000256" key="2">
    <source>
        <dbReference type="SAM" id="MobiDB-lite"/>
    </source>
</evidence>